<gene>
    <name evidence="1" type="ORF">AA309_16145</name>
</gene>
<accession>A0A0H1RH96</accession>
<dbReference type="EMBL" id="LCYG01000042">
    <property type="protein sequence ID" value="KLK91967.1"/>
    <property type="molecule type" value="Genomic_DNA"/>
</dbReference>
<comment type="caution">
    <text evidence="1">The sequence shown here is derived from an EMBL/GenBank/DDBJ whole genome shotgun (WGS) entry which is preliminary data.</text>
</comment>
<sequence>MHLVQILLPMADNAGRRFDGKAYGRVRSELSERFGGITSFTRAPAEGVWKEGGHTSHDDIVVFEVMARELDHAWWENYRAELERRFQQETIVIRAIKVEML</sequence>
<dbReference type="RefSeq" id="WP_047190054.1">
    <property type="nucleotide sequence ID" value="NZ_LCYG01000042.1"/>
</dbReference>
<protein>
    <recommendedName>
        <fullName evidence="3">DUF1330 domain-containing protein</fullName>
    </recommendedName>
</protein>
<keyword evidence="2" id="KW-1185">Reference proteome</keyword>
<proteinExistence type="predicted"/>
<evidence type="ECO:0008006" key="3">
    <source>
        <dbReference type="Google" id="ProtNLM"/>
    </source>
</evidence>
<organism evidence="1 2">
    <name type="scientific">Microvirga vignae</name>
    <dbReference type="NCBI Taxonomy" id="1225564"/>
    <lineage>
        <taxon>Bacteria</taxon>
        <taxon>Pseudomonadati</taxon>
        <taxon>Pseudomonadota</taxon>
        <taxon>Alphaproteobacteria</taxon>
        <taxon>Hyphomicrobiales</taxon>
        <taxon>Methylobacteriaceae</taxon>
        <taxon>Microvirga</taxon>
    </lineage>
</organism>
<reference evidence="1 2" key="1">
    <citation type="submission" date="2015-05" db="EMBL/GenBank/DDBJ databases">
        <title>Draft genome sequence of Microvirga vignae strain BR3299, a novel nitrogen fixing bacteria isolated from Brazil semi-aired region.</title>
        <authorList>
            <person name="Zilli J.E."/>
            <person name="Passos S.R."/>
            <person name="Leite J."/>
            <person name="Baldani J.I."/>
            <person name="Xavier G.R."/>
            <person name="Rumjaneck N.G."/>
            <person name="Simoes-Araujo J.L."/>
        </authorList>
    </citation>
    <scope>NUCLEOTIDE SEQUENCE [LARGE SCALE GENOMIC DNA]</scope>
    <source>
        <strain evidence="1 2">BR3299</strain>
    </source>
</reference>
<evidence type="ECO:0000313" key="2">
    <source>
        <dbReference type="Proteomes" id="UP000035489"/>
    </source>
</evidence>
<dbReference type="Proteomes" id="UP000035489">
    <property type="component" value="Unassembled WGS sequence"/>
</dbReference>
<dbReference type="OrthoDB" id="8778976at2"/>
<dbReference type="STRING" id="1225564.AA309_16145"/>
<dbReference type="AlphaFoldDB" id="A0A0H1RH96"/>
<name>A0A0H1RH96_9HYPH</name>
<dbReference type="PATRIC" id="fig|1225564.3.peg.4322"/>
<evidence type="ECO:0000313" key="1">
    <source>
        <dbReference type="EMBL" id="KLK91967.1"/>
    </source>
</evidence>